<sequence length="194" mass="19986">MTDGFGVDPAMLARTAQGIRGVVDTLGEVGHGYLAESGRGLSFLALGGEESGHPMVGESFDGFLERWGWGLRTLVRDGQAVAQALDAAGIEYDGVDTSASGQLRRLVALAVGDPAADLDEAQNGTWGEVGADLAPDFSPGSAQAAAETSGEQWGDVGRDLWEQSAPGRIGRALDGENPFAGDLADLEGLGEIVE</sequence>
<evidence type="ECO:0000313" key="1">
    <source>
        <dbReference type="EMBL" id="MEJ2862759.1"/>
    </source>
</evidence>
<dbReference type="EMBL" id="JBBEGM010000006">
    <property type="protein sequence ID" value="MEJ2862759.1"/>
    <property type="molecule type" value="Genomic_DNA"/>
</dbReference>
<protein>
    <submittedName>
        <fullName evidence="1">Uncharacterized protein</fullName>
    </submittedName>
</protein>
<dbReference type="RefSeq" id="WP_337704130.1">
    <property type="nucleotide sequence ID" value="NZ_JBBEGM010000006.1"/>
</dbReference>
<keyword evidence="2" id="KW-1185">Reference proteome</keyword>
<reference evidence="1 2" key="1">
    <citation type="submission" date="2024-03" db="EMBL/GenBank/DDBJ databases">
        <title>Actinomycetospora sp. OC33-EN07, a novel actinomycete isolated from wild orchid (Aerides multiflora).</title>
        <authorList>
            <person name="Suriyachadkun C."/>
        </authorList>
    </citation>
    <scope>NUCLEOTIDE SEQUENCE [LARGE SCALE GENOMIC DNA]</scope>
    <source>
        <strain evidence="1 2">OC33-EN07</strain>
    </source>
</reference>
<organism evidence="1 2">
    <name type="scientific">Actinomycetospora flava</name>
    <dbReference type="NCBI Taxonomy" id="3129232"/>
    <lineage>
        <taxon>Bacteria</taxon>
        <taxon>Bacillati</taxon>
        <taxon>Actinomycetota</taxon>
        <taxon>Actinomycetes</taxon>
        <taxon>Pseudonocardiales</taxon>
        <taxon>Pseudonocardiaceae</taxon>
        <taxon>Actinomycetospora</taxon>
    </lineage>
</organism>
<comment type="caution">
    <text evidence="1">The sequence shown here is derived from an EMBL/GenBank/DDBJ whole genome shotgun (WGS) entry which is preliminary data.</text>
</comment>
<gene>
    <name evidence="1" type="ORF">WCD58_16425</name>
</gene>
<dbReference type="Proteomes" id="UP001369736">
    <property type="component" value="Unassembled WGS sequence"/>
</dbReference>
<evidence type="ECO:0000313" key="2">
    <source>
        <dbReference type="Proteomes" id="UP001369736"/>
    </source>
</evidence>
<proteinExistence type="predicted"/>
<name>A0ABU8M602_9PSEU</name>
<accession>A0ABU8M602</accession>